<sequence length="190" mass="21941">FTTNQFPCLTLIVVLPIFAGSLIFFLPHKGNRLIRWYTICICLLELLLTTYAFCYHFQSDDSLIQLMEDYKWIHFFDFHWRLGIDGLSIGPILLTGFITTLATLAAWPVTRDSRLFHFLMLAMYSGQIGLFSSRDFLLFFPYVGVRINSRLSTCIHVGRKKTSVLSYKIYFVLGGGFCFSFNGSSGYWFI</sequence>
<dbReference type="GO" id="GO:0009507">
    <property type="term" value="C:chloroplast"/>
    <property type="evidence" value="ECO:0007669"/>
    <property type="project" value="TreeGrafter"/>
</dbReference>
<protein>
    <submittedName>
        <fullName evidence="2">NAD(P)H-quinone oxidoreductase chain 4 chloroplastic</fullName>
    </submittedName>
</protein>
<name>A0A830AYV3_9LAMI</name>
<dbReference type="GO" id="GO:0015990">
    <property type="term" value="P:electron transport coupled proton transport"/>
    <property type="evidence" value="ECO:0007669"/>
    <property type="project" value="TreeGrafter"/>
</dbReference>
<feature type="transmembrane region" description="Helical" evidence="1">
    <location>
        <begin position="169"/>
        <end position="189"/>
    </location>
</feature>
<dbReference type="GO" id="GO:0008137">
    <property type="term" value="F:NADH dehydrogenase (ubiquinone) activity"/>
    <property type="evidence" value="ECO:0007669"/>
    <property type="project" value="InterPro"/>
</dbReference>
<dbReference type="GO" id="GO:0042773">
    <property type="term" value="P:ATP synthesis coupled electron transport"/>
    <property type="evidence" value="ECO:0007669"/>
    <property type="project" value="InterPro"/>
</dbReference>
<organism evidence="2 3">
    <name type="scientific">Phtheirospermum japonicum</name>
    <dbReference type="NCBI Taxonomy" id="374723"/>
    <lineage>
        <taxon>Eukaryota</taxon>
        <taxon>Viridiplantae</taxon>
        <taxon>Streptophyta</taxon>
        <taxon>Embryophyta</taxon>
        <taxon>Tracheophyta</taxon>
        <taxon>Spermatophyta</taxon>
        <taxon>Magnoliopsida</taxon>
        <taxon>eudicotyledons</taxon>
        <taxon>Gunneridae</taxon>
        <taxon>Pentapetalae</taxon>
        <taxon>asterids</taxon>
        <taxon>lamiids</taxon>
        <taxon>Lamiales</taxon>
        <taxon>Orobanchaceae</taxon>
        <taxon>Orobanchaceae incertae sedis</taxon>
        <taxon>Phtheirospermum</taxon>
    </lineage>
</organism>
<dbReference type="InterPro" id="IPR003918">
    <property type="entry name" value="NADH_UbQ_OxRdtase"/>
</dbReference>
<evidence type="ECO:0000256" key="1">
    <source>
        <dbReference type="SAM" id="Phobius"/>
    </source>
</evidence>
<proteinExistence type="predicted"/>
<evidence type="ECO:0000313" key="3">
    <source>
        <dbReference type="Proteomes" id="UP000653305"/>
    </source>
</evidence>
<comment type="caution">
    <text evidence="2">The sequence shown here is derived from an EMBL/GenBank/DDBJ whole genome shotgun (WGS) entry which is preliminary data.</text>
</comment>
<feature type="non-terminal residue" evidence="2">
    <location>
        <position position="1"/>
    </location>
</feature>
<feature type="transmembrane region" description="Helical" evidence="1">
    <location>
        <begin position="6"/>
        <end position="26"/>
    </location>
</feature>
<reference evidence="2" key="1">
    <citation type="submission" date="2020-07" db="EMBL/GenBank/DDBJ databases">
        <title>Ethylene signaling mediates host invasion by parasitic plants.</title>
        <authorList>
            <person name="Yoshida S."/>
        </authorList>
    </citation>
    <scope>NUCLEOTIDE SEQUENCE</scope>
    <source>
        <strain evidence="2">Okayama</strain>
    </source>
</reference>
<dbReference type="GO" id="GO:0048039">
    <property type="term" value="F:ubiquinone binding"/>
    <property type="evidence" value="ECO:0007669"/>
    <property type="project" value="TreeGrafter"/>
</dbReference>
<feature type="transmembrane region" description="Helical" evidence="1">
    <location>
        <begin position="78"/>
        <end position="103"/>
    </location>
</feature>
<feature type="transmembrane region" description="Helical" evidence="1">
    <location>
        <begin position="33"/>
        <end position="58"/>
    </location>
</feature>
<dbReference type="EMBL" id="BMAC01000011">
    <property type="protein sequence ID" value="GFP79697.1"/>
    <property type="molecule type" value="Genomic_DNA"/>
</dbReference>
<feature type="transmembrane region" description="Helical" evidence="1">
    <location>
        <begin position="115"/>
        <end position="133"/>
    </location>
</feature>
<keyword evidence="1" id="KW-0812">Transmembrane</keyword>
<dbReference type="AlphaFoldDB" id="A0A830AYV3"/>
<accession>A0A830AYV3</accession>
<keyword evidence="1" id="KW-1133">Transmembrane helix</keyword>
<keyword evidence="3" id="KW-1185">Reference proteome</keyword>
<gene>
    <name evidence="2" type="ORF">PHJA_000113200</name>
</gene>
<dbReference type="GO" id="GO:0003954">
    <property type="term" value="F:NADH dehydrogenase activity"/>
    <property type="evidence" value="ECO:0007669"/>
    <property type="project" value="TreeGrafter"/>
</dbReference>
<dbReference type="Proteomes" id="UP000653305">
    <property type="component" value="Unassembled WGS sequence"/>
</dbReference>
<evidence type="ECO:0000313" key="2">
    <source>
        <dbReference type="EMBL" id="GFP79697.1"/>
    </source>
</evidence>
<dbReference type="PANTHER" id="PTHR43507:SF21">
    <property type="entry name" value="NAD(P)H-QUINONE OXIDOREDUCTASE CHAIN 4, CHLOROPLASTIC"/>
    <property type="match status" value="1"/>
</dbReference>
<keyword evidence="1" id="KW-0472">Membrane</keyword>
<dbReference type="PANTHER" id="PTHR43507">
    <property type="entry name" value="NADH-UBIQUINONE OXIDOREDUCTASE CHAIN 4"/>
    <property type="match status" value="1"/>
</dbReference>
<dbReference type="OrthoDB" id="730280at2759"/>